<evidence type="ECO:0000313" key="2">
    <source>
        <dbReference type="Proteomes" id="UP000267268"/>
    </source>
</evidence>
<proteinExistence type="predicted"/>
<organism evidence="1 2">
    <name type="scientific">Flammeovirga pectinis</name>
    <dbReference type="NCBI Taxonomy" id="2494373"/>
    <lineage>
        <taxon>Bacteria</taxon>
        <taxon>Pseudomonadati</taxon>
        <taxon>Bacteroidota</taxon>
        <taxon>Cytophagia</taxon>
        <taxon>Cytophagales</taxon>
        <taxon>Flammeovirgaceae</taxon>
        <taxon>Flammeovirga</taxon>
    </lineage>
</organism>
<sequence length="132" mass="15504">MENTPELNSQGKYLGTITKDFIKVYSVLQEASYQVRKRNFSKYPIFPVSKTSLSIGQHLVGPDQKEFLEWNYGVSFAEEFLQKELILADRFEEFKKSYKNPDEFCCLFVIDDEFVNFVYIPYPLDEDGNEIL</sequence>
<dbReference type="OrthoDB" id="880708at2"/>
<evidence type="ECO:0000313" key="1">
    <source>
        <dbReference type="EMBL" id="AZQ61508.1"/>
    </source>
</evidence>
<dbReference type="RefSeq" id="WP_126612062.1">
    <property type="nucleotide sequence ID" value="NZ_CP034562.1"/>
</dbReference>
<gene>
    <name evidence="1" type="ORF">EI427_04475</name>
</gene>
<keyword evidence="2" id="KW-1185">Reference proteome</keyword>
<dbReference type="AlphaFoldDB" id="A0A3Q9FP76"/>
<dbReference type="EMBL" id="CP034562">
    <property type="protein sequence ID" value="AZQ61508.1"/>
    <property type="molecule type" value="Genomic_DNA"/>
</dbReference>
<name>A0A3Q9FP76_9BACT</name>
<dbReference type="KEGG" id="fll:EI427_04475"/>
<reference evidence="1 2" key="1">
    <citation type="submission" date="2018-12" db="EMBL/GenBank/DDBJ databases">
        <title>Flammeovirga pectinis sp. nov., isolated from the gut of the Korean scallop, Patinopecten yessoensis.</title>
        <authorList>
            <person name="Bae J.-W."/>
            <person name="Jeong Y.-S."/>
            <person name="Kang W."/>
        </authorList>
    </citation>
    <scope>NUCLEOTIDE SEQUENCE [LARGE SCALE GENOMIC DNA]</scope>
    <source>
        <strain evidence="1 2">L12M1</strain>
    </source>
</reference>
<dbReference type="Proteomes" id="UP000267268">
    <property type="component" value="Chromosome 1"/>
</dbReference>
<accession>A0A3Q9FP76</accession>
<protein>
    <submittedName>
        <fullName evidence="1">Uncharacterized protein</fullName>
    </submittedName>
</protein>